<organism evidence="1">
    <name type="scientific">mine drainage metagenome</name>
    <dbReference type="NCBI Taxonomy" id="410659"/>
    <lineage>
        <taxon>unclassified sequences</taxon>
        <taxon>metagenomes</taxon>
        <taxon>ecological metagenomes</taxon>
    </lineage>
</organism>
<dbReference type="AlphaFoldDB" id="A0A1J5S361"/>
<gene>
    <name evidence="1" type="primary">arsD_1</name>
    <name evidence="1" type="ORF">GALL_194080</name>
</gene>
<protein>
    <submittedName>
        <fullName evidence="1">Arsenical resistance operon trans-acting repressor ArsD</fullName>
    </submittedName>
</protein>
<accession>A0A1J5S361</accession>
<dbReference type="EMBL" id="MLJW01000117">
    <property type="protein sequence ID" value="OIQ98583.1"/>
    <property type="molecule type" value="Genomic_DNA"/>
</dbReference>
<name>A0A1J5S361_9ZZZZ</name>
<reference evidence="1" key="1">
    <citation type="submission" date="2016-10" db="EMBL/GenBank/DDBJ databases">
        <title>Sequence of Gallionella enrichment culture.</title>
        <authorList>
            <person name="Poehlein A."/>
            <person name="Muehling M."/>
            <person name="Daniel R."/>
        </authorList>
    </citation>
    <scope>NUCLEOTIDE SEQUENCE</scope>
</reference>
<comment type="caution">
    <text evidence="1">The sequence shown here is derived from an EMBL/GenBank/DDBJ whole genome shotgun (WGS) entry which is preliminary data.</text>
</comment>
<evidence type="ECO:0000313" key="1">
    <source>
        <dbReference type="EMBL" id="OIQ98583.1"/>
    </source>
</evidence>
<proteinExistence type="predicted"/>
<sequence>MKSMQVFENTVVRCNSGGCGCSGDVDQQLVDFAKDVDWATQNGAQLERFNFEQQPLAFTSNQIVKDFLQRCGEEMLPLILVDGEIFLAGRYPNRFELASWAGTTKPAEEIKPLESCCSGGRCAS</sequence>
<dbReference type="InterPro" id="IPR010712">
    <property type="entry name" value="Arsenical-R_ArsD"/>
</dbReference>
<dbReference type="GO" id="GO:0045892">
    <property type="term" value="P:negative regulation of DNA-templated transcription"/>
    <property type="evidence" value="ECO:0007669"/>
    <property type="project" value="InterPro"/>
</dbReference>
<dbReference type="GO" id="GO:0046685">
    <property type="term" value="P:response to arsenic-containing substance"/>
    <property type="evidence" value="ECO:0007669"/>
    <property type="project" value="InterPro"/>
</dbReference>
<dbReference type="GO" id="GO:0003677">
    <property type="term" value="F:DNA binding"/>
    <property type="evidence" value="ECO:0007669"/>
    <property type="project" value="InterPro"/>
</dbReference>
<dbReference type="Gene3D" id="3.40.30.10">
    <property type="entry name" value="Glutaredoxin"/>
    <property type="match status" value="1"/>
</dbReference>
<dbReference type="Pfam" id="PF06953">
    <property type="entry name" value="ArsD"/>
    <property type="match status" value="1"/>
</dbReference>